<evidence type="ECO:0000313" key="2">
    <source>
        <dbReference type="Proteomes" id="UP000198942"/>
    </source>
</evidence>
<dbReference type="OrthoDB" id="961233at2"/>
<dbReference type="RefSeq" id="WP_091213204.1">
    <property type="nucleotide sequence ID" value="NZ_FOCL01000006.1"/>
</dbReference>
<organism evidence="1 2">
    <name type="scientific">Mucilaginibacter gossypiicola</name>
    <dbReference type="NCBI Taxonomy" id="551995"/>
    <lineage>
        <taxon>Bacteria</taxon>
        <taxon>Pseudomonadati</taxon>
        <taxon>Bacteroidota</taxon>
        <taxon>Sphingobacteriia</taxon>
        <taxon>Sphingobacteriales</taxon>
        <taxon>Sphingobacteriaceae</taxon>
        <taxon>Mucilaginibacter</taxon>
    </lineage>
</organism>
<gene>
    <name evidence="1" type="ORF">SAMN05192574_106204</name>
</gene>
<evidence type="ECO:0008006" key="3">
    <source>
        <dbReference type="Google" id="ProtNLM"/>
    </source>
</evidence>
<dbReference type="EMBL" id="FOCL01000006">
    <property type="protein sequence ID" value="SEO23629.1"/>
    <property type="molecule type" value="Genomic_DNA"/>
</dbReference>
<dbReference type="Proteomes" id="UP000198942">
    <property type="component" value="Unassembled WGS sequence"/>
</dbReference>
<protein>
    <recommendedName>
        <fullName evidence="3">SGNH hydrolase-like domain-containing protein, acetyltransferase AlgX</fullName>
    </recommendedName>
</protein>
<reference evidence="2" key="1">
    <citation type="submission" date="2016-10" db="EMBL/GenBank/DDBJ databases">
        <authorList>
            <person name="Varghese N."/>
            <person name="Submissions S."/>
        </authorList>
    </citation>
    <scope>NUCLEOTIDE SEQUENCE [LARGE SCALE GENOMIC DNA]</scope>
    <source>
        <strain evidence="2">Gh-48</strain>
    </source>
</reference>
<accession>A0A1H8N285</accession>
<dbReference type="AlphaFoldDB" id="A0A1H8N285"/>
<keyword evidence="2" id="KW-1185">Reference proteome</keyword>
<sequence>MRKITALLILIVSIVLLGSSMNQSFVTKIKFEKYFDHLNPQSVQESALFKAAFVHSDKWDYGDLYGVSFLPQYKFKLEPFKEYPYKPGRKSTNKVLYIIGDSYLADKTLSGAFDAFDNVIFLDRRFGFGPIKLDTTKQNYLIMEFSERNLNGYDIDKTFEIRWTTNDIRSAVNVSNKPLPGGPPLPHESIFERLGRIIFHKDLSRNLELILFDNKLATPFKEAKASLNYQLFDRVANEVVVSTDKKRLLFNTTIDTSSVQSAFRPKTEHGIDSIINNLDIAKNYYLSIGFKKVFLSVIPNPVSVYDDKRMPYNHLLERVEQKTDLTVIPLYNIFKADNRNLFYRSDSHWNPQGLDTWVNEANKVLTSSVN</sequence>
<dbReference type="SUPFAM" id="SSF52266">
    <property type="entry name" value="SGNH hydrolase"/>
    <property type="match status" value="1"/>
</dbReference>
<evidence type="ECO:0000313" key="1">
    <source>
        <dbReference type="EMBL" id="SEO23629.1"/>
    </source>
</evidence>
<proteinExistence type="predicted"/>
<name>A0A1H8N285_9SPHI</name>
<dbReference type="STRING" id="551995.SAMN05192574_106204"/>